<dbReference type="Gene3D" id="3.30.1150.10">
    <property type="match status" value="2"/>
</dbReference>
<evidence type="ECO:0000259" key="2">
    <source>
        <dbReference type="Pfam" id="PF03544"/>
    </source>
</evidence>
<protein>
    <submittedName>
        <fullName evidence="3">Energy transducer TonB</fullName>
    </submittedName>
</protein>
<name>A0ABT6RHZ7_9BACT</name>
<dbReference type="InterPro" id="IPR051045">
    <property type="entry name" value="TonB-dependent_transducer"/>
</dbReference>
<dbReference type="InterPro" id="IPR037682">
    <property type="entry name" value="TonB_C"/>
</dbReference>
<dbReference type="SUPFAM" id="SSF74653">
    <property type="entry name" value="TolA/TonB C-terminal domain"/>
    <property type="match status" value="2"/>
</dbReference>
<feature type="signal peptide" evidence="1">
    <location>
        <begin position="1"/>
        <end position="22"/>
    </location>
</feature>
<dbReference type="Pfam" id="PF03544">
    <property type="entry name" value="TonB_C"/>
    <property type="match status" value="2"/>
</dbReference>
<evidence type="ECO:0000313" key="4">
    <source>
        <dbReference type="Proteomes" id="UP001226434"/>
    </source>
</evidence>
<dbReference type="Proteomes" id="UP001226434">
    <property type="component" value="Unassembled WGS sequence"/>
</dbReference>
<gene>
    <name evidence="3" type="ORF">QJ048_19775</name>
</gene>
<dbReference type="PANTHER" id="PTHR33446:SF2">
    <property type="entry name" value="PROTEIN TONB"/>
    <property type="match status" value="1"/>
</dbReference>
<proteinExistence type="predicted"/>
<sequence length="241" mass="26738">MKKILVLVVVLFVSIATFSQVASDVPLNGDAFGVLNERPRFPSGDLGWHLFVNHNLSCPDSLRSKNQKQTVVIGFTVDKDGTLSDYKFVSGAESLKHYALDCIKKSPKWIPGRQNGSPIKFYHEAAIVFEAPITFDAVEIEPEFPKGESAWEVFLQDSLQYPKYALVMKIEGVVKGQFLVGKDGTINQIKALSGPEELQSAAIDVIKKSPRWTPGLRNGNPVVFMKTCDIHFLLANDKSKK</sequence>
<dbReference type="EMBL" id="JASBRG010000007">
    <property type="protein sequence ID" value="MDI3322041.1"/>
    <property type="molecule type" value="Genomic_DNA"/>
</dbReference>
<dbReference type="RefSeq" id="WP_282336164.1">
    <property type="nucleotide sequence ID" value="NZ_JASBRG010000007.1"/>
</dbReference>
<reference evidence="3 4" key="1">
    <citation type="submission" date="2023-05" db="EMBL/GenBank/DDBJ databases">
        <title>Genome sequence of Pinibacter sp. MAH-24.</title>
        <authorList>
            <person name="Huq M.A."/>
        </authorList>
    </citation>
    <scope>NUCLEOTIDE SEQUENCE [LARGE SCALE GENOMIC DNA]</scope>
    <source>
        <strain evidence="3 4">MAH-24</strain>
    </source>
</reference>
<dbReference type="PANTHER" id="PTHR33446">
    <property type="entry name" value="PROTEIN TONB-RELATED"/>
    <property type="match status" value="1"/>
</dbReference>
<keyword evidence="1" id="KW-0732">Signal</keyword>
<evidence type="ECO:0000313" key="3">
    <source>
        <dbReference type="EMBL" id="MDI3322041.1"/>
    </source>
</evidence>
<feature type="domain" description="TonB C-terminal" evidence="2">
    <location>
        <begin position="59"/>
        <end position="130"/>
    </location>
</feature>
<feature type="domain" description="TonB C-terminal" evidence="2">
    <location>
        <begin position="159"/>
        <end position="232"/>
    </location>
</feature>
<keyword evidence="4" id="KW-1185">Reference proteome</keyword>
<organism evidence="3 4">
    <name type="scientific">Pinibacter soli</name>
    <dbReference type="NCBI Taxonomy" id="3044211"/>
    <lineage>
        <taxon>Bacteria</taxon>
        <taxon>Pseudomonadati</taxon>
        <taxon>Bacteroidota</taxon>
        <taxon>Chitinophagia</taxon>
        <taxon>Chitinophagales</taxon>
        <taxon>Chitinophagaceae</taxon>
        <taxon>Pinibacter</taxon>
    </lineage>
</organism>
<evidence type="ECO:0000256" key="1">
    <source>
        <dbReference type="SAM" id="SignalP"/>
    </source>
</evidence>
<comment type="caution">
    <text evidence="3">The sequence shown here is derived from an EMBL/GenBank/DDBJ whole genome shotgun (WGS) entry which is preliminary data.</text>
</comment>
<accession>A0ABT6RHZ7</accession>
<feature type="chain" id="PRO_5045923203" evidence="1">
    <location>
        <begin position="23"/>
        <end position="241"/>
    </location>
</feature>